<dbReference type="SUPFAM" id="SSF47203">
    <property type="entry name" value="Acyl-CoA dehydrogenase C-terminal domain-like"/>
    <property type="match status" value="1"/>
</dbReference>
<evidence type="ECO:0000256" key="3">
    <source>
        <dbReference type="ARBA" id="ARBA00022630"/>
    </source>
</evidence>
<sequence>MVKDDVGLPTAQEISEFRSHARNWLQQAEIPLLPAEYDERHRVLREWHRALYEAGWVGLQWPSEYGGHDLTIAHQLAFTEELARAGAPQPVGSIGLEVVGPTLLRYGTQGQRERFVQPLLAAEELWCQGFSEPGAGSDLASLRTRGVIGDDQIIVTGQKVWTSWATYADFCAVLARTDPEAPKHKGISYLLVDMRSPGITVRPIVQLTGDAEFCEVFFDEVSVPRSNVLGELHGGWPLVMNTLGHERAEYAVRRRLENQLSFNQILGALRSHGHQHSDDVAEQIGAVYAHLRGFESLSRQTVKRLLAGNIPSPLDSVDKLHLADTEQHLFGVALDLLGPHRMAPSSRPLGLDAAQVIKSYLYGRAASVYGGTAQIQRSIVGERLLGLPREAR</sequence>
<dbReference type="Gene3D" id="2.40.110.10">
    <property type="entry name" value="Butyryl-CoA Dehydrogenase, subunit A, domain 2"/>
    <property type="match status" value="1"/>
</dbReference>
<accession>A0A7D6HZ68</accession>
<dbReference type="GO" id="GO:0005886">
    <property type="term" value="C:plasma membrane"/>
    <property type="evidence" value="ECO:0007669"/>
    <property type="project" value="TreeGrafter"/>
</dbReference>
<keyword evidence="4 6" id="KW-0274">FAD</keyword>
<reference evidence="10 11" key="2">
    <citation type="submission" date="2020-07" db="EMBL/GenBank/DDBJ databases">
        <authorList>
            <person name="Yu X."/>
        </authorList>
    </citation>
    <scope>NUCLEOTIDE SEQUENCE [LARGE SCALE GENOMIC DNA]</scope>
    <source>
        <strain evidence="11">24</strain>
    </source>
</reference>
<evidence type="ECO:0000256" key="5">
    <source>
        <dbReference type="ARBA" id="ARBA00023002"/>
    </source>
</evidence>
<dbReference type="Pfam" id="PF00441">
    <property type="entry name" value="Acyl-CoA_dh_1"/>
    <property type="match status" value="1"/>
</dbReference>
<dbReference type="Pfam" id="PF02770">
    <property type="entry name" value="Acyl-CoA_dh_M"/>
    <property type="match status" value="1"/>
</dbReference>
<dbReference type="Proteomes" id="UP000510682">
    <property type="component" value="Chromosome"/>
</dbReference>
<dbReference type="InterPro" id="IPR046373">
    <property type="entry name" value="Acyl-CoA_Oxase/DH_mid-dom_sf"/>
</dbReference>
<dbReference type="RefSeq" id="WP_180914816.1">
    <property type="nucleotide sequence ID" value="NZ_CP059165.1"/>
</dbReference>
<dbReference type="InterPro" id="IPR036250">
    <property type="entry name" value="AcylCo_DH-like_C"/>
</dbReference>
<dbReference type="PANTHER" id="PTHR43292">
    <property type="entry name" value="ACYL-COA DEHYDROGENASE"/>
    <property type="match status" value="1"/>
</dbReference>
<protein>
    <submittedName>
        <fullName evidence="10">Acyl-CoA dehydrogenase family protein</fullName>
    </submittedName>
</protein>
<dbReference type="AlphaFoldDB" id="A0A7D6HZ68"/>
<feature type="domain" description="Acyl-CoA oxidase/dehydrogenase middle" evidence="8">
    <location>
        <begin position="127"/>
        <end position="221"/>
    </location>
</feature>
<evidence type="ECO:0000256" key="4">
    <source>
        <dbReference type="ARBA" id="ARBA00022827"/>
    </source>
</evidence>
<evidence type="ECO:0000259" key="7">
    <source>
        <dbReference type="Pfam" id="PF00441"/>
    </source>
</evidence>
<comment type="similarity">
    <text evidence="2 6">Belongs to the acyl-CoA dehydrogenase family.</text>
</comment>
<evidence type="ECO:0000256" key="2">
    <source>
        <dbReference type="ARBA" id="ARBA00009347"/>
    </source>
</evidence>
<dbReference type="Pfam" id="PF02771">
    <property type="entry name" value="Acyl-CoA_dh_N"/>
    <property type="match status" value="1"/>
</dbReference>
<comment type="cofactor">
    <cofactor evidence="1 6">
        <name>FAD</name>
        <dbReference type="ChEBI" id="CHEBI:57692"/>
    </cofactor>
</comment>
<dbReference type="PANTHER" id="PTHR43292:SF3">
    <property type="entry name" value="ACYL-COA DEHYDROGENASE FADE29"/>
    <property type="match status" value="1"/>
</dbReference>
<dbReference type="InterPro" id="IPR052161">
    <property type="entry name" value="Mycobact_Acyl-CoA_DH"/>
</dbReference>
<keyword evidence="11" id="KW-1185">Reference proteome</keyword>
<dbReference type="InterPro" id="IPR009100">
    <property type="entry name" value="AcylCoA_DH/oxidase_NM_dom_sf"/>
</dbReference>
<evidence type="ECO:0000256" key="6">
    <source>
        <dbReference type="RuleBase" id="RU362125"/>
    </source>
</evidence>
<name>A0A7D6HZ68_9MYCO</name>
<feature type="domain" description="Acyl-CoA dehydrogenase/oxidase N-terminal" evidence="9">
    <location>
        <begin position="13"/>
        <end position="122"/>
    </location>
</feature>
<evidence type="ECO:0000313" key="11">
    <source>
        <dbReference type="Proteomes" id="UP000510682"/>
    </source>
</evidence>
<gene>
    <name evidence="10" type="ORF">H0P51_21075</name>
</gene>
<dbReference type="FunFam" id="2.40.110.10:FF:000011">
    <property type="entry name" value="Acyl-CoA dehydrogenase FadE34"/>
    <property type="match status" value="1"/>
</dbReference>
<dbReference type="InterPro" id="IPR037069">
    <property type="entry name" value="AcylCoA_DH/ox_N_sf"/>
</dbReference>
<keyword evidence="3 6" id="KW-0285">Flavoprotein</keyword>
<dbReference type="EMBL" id="CP059165">
    <property type="protein sequence ID" value="QLL06234.1"/>
    <property type="molecule type" value="Genomic_DNA"/>
</dbReference>
<organism evidence="10 11">
    <name type="scientific">Mycobacterium vicinigordonae</name>
    <dbReference type="NCBI Taxonomy" id="1719132"/>
    <lineage>
        <taxon>Bacteria</taxon>
        <taxon>Bacillati</taxon>
        <taxon>Actinomycetota</taxon>
        <taxon>Actinomycetes</taxon>
        <taxon>Mycobacteriales</taxon>
        <taxon>Mycobacteriaceae</taxon>
        <taxon>Mycobacterium</taxon>
    </lineage>
</organism>
<keyword evidence="5 6" id="KW-0560">Oxidoreductase</keyword>
<evidence type="ECO:0000313" key="10">
    <source>
        <dbReference type="EMBL" id="QLL06234.1"/>
    </source>
</evidence>
<dbReference type="InterPro" id="IPR009075">
    <property type="entry name" value="AcylCo_DH/oxidase_C"/>
</dbReference>
<evidence type="ECO:0000259" key="9">
    <source>
        <dbReference type="Pfam" id="PF02771"/>
    </source>
</evidence>
<dbReference type="GO" id="GO:0050660">
    <property type="term" value="F:flavin adenine dinucleotide binding"/>
    <property type="evidence" value="ECO:0007669"/>
    <property type="project" value="InterPro"/>
</dbReference>
<dbReference type="SUPFAM" id="SSF56645">
    <property type="entry name" value="Acyl-CoA dehydrogenase NM domain-like"/>
    <property type="match status" value="1"/>
</dbReference>
<evidence type="ECO:0000259" key="8">
    <source>
        <dbReference type="Pfam" id="PF02770"/>
    </source>
</evidence>
<feature type="domain" description="Acyl-CoA dehydrogenase/oxidase C-terminal" evidence="7">
    <location>
        <begin position="234"/>
        <end position="385"/>
    </location>
</feature>
<proteinExistence type="inferred from homology"/>
<dbReference type="InterPro" id="IPR013786">
    <property type="entry name" value="AcylCoA_DH/ox_N"/>
</dbReference>
<dbReference type="Gene3D" id="1.20.140.10">
    <property type="entry name" value="Butyryl-CoA Dehydrogenase, subunit A, domain 3"/>
    <property type="match status" value="1"/>
</dbReference>
<dbReference type="InterPro" id="IPR006091">
    <property type="entry name" value="Acyl-CoA_Oxase/DH_mid-dom"/>
</dbReference>
<reference evidence="11" key="3">
    <citation type="submission" date="2023-07" db="EMBL/GenBank/DDBJ databases">
        <title>Description of Mycobacterium gordonae subsp. intergordonae subsp.nov. and Mycobacterium gordonae subsp. gordonae subsp. nov.</title>
        <authorList>
            <person name="Huang H."/>
        </authorList>
    </citation>
    <scope>NUCLEOTIDE SEQUENCE [LARGE SCALE GENOMIC DNA]</scope>
    <source>
        <strain evidence="11">24</strain>
    </source>
</reference>
<dbReference type="Gene3D" id="1.10.540.10">
    <property type="entry name" value="Acyl-CoA dehydrogenase/oxidase, N-terminal domain"/>
    <property type="match status" value="1"/>
</dbReference>
<evidence type="ECO:0000256" key="1">
    <source>
        <dbReference type="ARBA" id="ARBA00001974"/>
    </source>
</evidence>
<reference evidence="11" key="1">
    <citation type="submission" date="2020-07" db="EMBL/GenBank/DDBJ databases">
        <title>Description of Mycobacterium gordonae subsp. intergordonae subsp.nov. and Mycobacterium gordonae subsp. gordonae subsp. nov.</title>
        <authorList>
            <person name="Yu X."/>
        </authorList>
    </citation>
    <scope>NUCLEOTIDE SEQUENCE [LARGE SCALE GENOMIC DNA]</scope>
    <source>
        <strain evidence="11">24</strain>
    </source>
</reference>
<dbReference type="KEGG" id="mgor:H0P51_21075"/>
<dbReference type="GO" id="GO:0016627">
    <property type="term" value="F:oxidoreductase activity, acting on the CH-CH group of donors"/>
    <property type="evidence" value="ECO:0007669"/>
    <property type="project" value="InterPro"/>
</dbReference>